<name>A0A9P1E091_CUSEU</name>
<feature type="region of interest" description="Disordered" evidence="1">
    <location>
        <begin position="1"/>
        <end position="38"/>
    </location>
</feature>
<evidence type="ECO:0000256" key="1">
    <source>
        <dbReference type="SAM" id="MobiDB-lite"/>
    </source>
</evidence>
<protein>
    <submittedName>
        <fullName evidence="2">Uncharacterized protein</fullName>
    </submittedName>
</protein>
<dbReference type="OrthoDB" id="1297765at2759"/>
<gene>
    <name evidence="2" type="ORF">CEURO_LOCUS3676</name>
</gene>
<feature type="compositionally biased region" description="Pro residues" evidence="1">
    <location>
        <begin position="1"/>
        <end position="13"/>
    </location>
</feature>
<accession>A0A9P1E091</accession>
<proteinExistence type="predicted"/>
<evidence type="ECO:0000313" key="2">
    <source>
        <dbReference type="EMBL" id="CAH9070535.1"/>
    </source>
</evidence>
<organism evidence="2 3">
    <name type="scientific">Cuscuta europaea</name>
    <name type="common">European dodder</name>
    <dbReference type="NCBI Taxonomy" id="41803"/>
    <lineage>
        <taxon>Eukaryota</taxon>
        <taxon>Viridiplantae</taxon>
        <taxon>Streptophyta</taxon>
        <taxon>Embryophyta</taxon>
        <taxon>Tracheophyta</taxon>
        <taxon>Spermatophyta</taxon>
        <taxon>Magnoliopsida</taxon>
        <taxon>eudicotyledons</taxon>
        <taxon>Gunneridae</taxon>
        <taxon>Pentapetalae</taxon>
        <taxon>asterids</taxon>
        <taxon>lamiids</taxon>
        <taxon>Solanales</taxon>
        <taxon>Convolvulaceae</taxon>
        <taxon>Cuscuteae</taxon>
        <taxon>Cuscuta</taxon>
        <taxon>Cuscuta subgen. Cuscuta</taxon>
    </lineage>
</organism>
<sequence>MPTAPPPTAPPAPTASLAPTAAPSPTVAPSPTAATPPTATPLQCHFPLPLELLPYSDHVGMRAFFYRLYCGYGIGSDFKLLSNWCYQYTTSFVVLSIHCSQT</sequence>
<dbReference type="EMBL" id="CAMAPE010000006">
    <property type="protein sequence ID" value="CAH9070535.1"/>
    <property type="molecule type" value="Genomic_DNA"/>
</dbReference>
<reference evidence="2" key="1">
    <citation type="submission" date="2022-07" db="EMBL/GenBank/DDBJ databases">
        <authorList>
            <person name="Macas J."/>
            <person name="Novak P."/>
            <person name="Neumann P."/>
        </authorList>
    </citation>
    <scope>NUCLEOTIDE SEQUENCE</scope>
</reference>
<dbReference type="Proteomes" id="UP001152484">
    <property type="component" value="Unassembled WGS sequence"/>
</dbReference>
<keyword evidence="3" id="KW-1185">Reference proteome</keyword>
<comment type="caution">
    <text evidence="2">The sequence shown here is derived from an EMBL/GenBank/DDBJ whole genome shotgun (WGS) entry which is preliminary data.</text>
</comment>
<evidence type="ECO:0000313" key="3">
    <source>
        <dbReference type="Proteomes" id="UP001152484"/>
    </source>
</evidence>
<feature type="compositionally biased region" description="Low complexity" evidence="1">
    <location>
        <begin position="14"/>
        <end position="38"/>
    </location>
</feature>
<dbReference type="AlphaFoldDB" id="A0A9P1E091"/>